<dbReference type="PANTHER" id="PTHR47169:SF4">
    <property type="entry name" value="TRANSPOSASE TC1-LIKE DOMAIN-CONTAINING PROTEIN"/>
    <property type="match status" value="1"/>
</dbReference>
<proteinExistence type="predicted"/>
<accession>A0A225WQE2</accession>
<evidence type="ECO:0000313" key="2">
    <source>
        <dbReference type="Proteomes" id="UP000198211"/>
    </source>
</evidence>
<comment type="caution">
    <text evidence="1">The sequence shown here is derived from an EMBL/GenBank/DDBJ whole genome shotgun (WGS) entry which is preliminary data.</text>
</comment>
<dbReference type="PANTHER" id="PTHR47169">
    <property type="entry name" value="OS01G0541250 PROTEIN"/>
    <property type="match status" value="1"/>
</dbReference>
<evidence type="ECO:0000313" key="1">
    <source>
        <dbReference type="EMBL" id="OWZ19100.1"/>
    </source>
</evidence>
<dbReference type="AlphaFoldDB" id="A0A225WQE2"/>
<protein>
    <submittedName>
        <fullName evidence="1">Uncharacterized protein</fullName>
    </submittedName>
</protein>
<dbReference type="InterPro" id="IPR036397">
    <property type="entry name" value="RNaseH_sf"/>
</dbReference>
<reference evidence="2" key="1">
    <citation type="submission" date="2017-03" db="EMBL/GenBank/DDBJ databases">
        <title>Phytopthora megakarya and P. palmivora, two closely related causual agents of cacao black pod achieved similar genome size and gene model numbers by different mechanisms.</title>
        <authorList>
            <person name="Ali S."/>
            <person name="Shao J."/>
            <person name="Larry D.J."/>
            <person name="Kronmiller B."/>
            <person name="Shen D."/>
            <person name="Strem M.D."/>
            <person name="Melnick R.L."/>
            <person name="Guiltinan M.J."/>
            <person name="Tyler B.M."/>
            <person name="Meinhardt L.W."/>
            <person name="Bailey B.A."/>
        </authorList>
    </citation>
    <scope>NUCLEOTIDE SEQUENCE [LARGE SCALE GENOMIC DNA]</scope>
    <source>
        <strain evidence="2">zdho120</strain>
    </source>
</reference>
<name>A0A225WQE2_9STRA</name>
<dbReference type="OrthoDB" id="118646at2759"/>
<sequence>MTLTYKRTVTGMKYPKNSVTLARQRMESSVAKPMMTDSNNKKSNIATHLFDAMDDLVHVDESLFYLSKVKRKYVLLPDEPKPVHRLKSKRHIPMVMMLAAVARSRYYPVTEECFDGEFGGPDMVVLGLAVFNALQTRQERMPAHTLDELREGMDELDYFYELALRCKLQIGIRTMSYTALDGQY</sequence>
<organism evidence="1 2">
    <name type="scientific">Phytophthora megakarya</name>
    <dbReference type="NCBI Taxonomy" id="4795"/>
    <lineage>
        <taxon>Eukaryota</taxon>
        <taxon>Sar</taxon>
        <taxon>Stramenopiles</taxon>
        <taxon>Oomycota</taxon>
        <taxon>Peronosporomycetes</taxon>
        <taxon>Peronosporales</taxon>
        <taxon>Peronosporaceae</taxon>
        <taxon>Phytophthora</taxon>
    </lineage>
</organism>
<gene>
    <name evidence="1" type="ORF">PHMEG_0006698</name>
</gene>
<dbReference type="EMBL" id="NBNE01000488">
    <property type="protein sequence ID" value="OWZ19100.1"/>
    <property type="molecule type" value="Genomic_DNA"/>
</dbReference>
<keyword evidence="2" id="KW-1185">Reference proteome</keyword>
<dbReference type="Gene3D" id="3.30.420.10">
    <property type="entry name" value="Ribonuclease H-like superfamily/Ribonuclease H"/>
    <property type="match status" value="1"/>
</dbReference>
<dbReference type="Proteomes" id="UP000198211">
    <property type="component" value="Unassembled WGS sequence"/>
</dbReference>
<dbReference type="GO" id="GO:0003676">
    <property type="term" value="F:nucleic acid binding"/>
    <property type="evidence" value="ECO:0007669"/>
    <property type="project" value="InterPro"/>
</dbReference>